<organism evidence="1 2">
    <name type="scientific">Dethiosulfatarculus sandiegensis</name>
    <dbReference type="NCBI Taxonomy" id="1429043"/>
    <lineage>
        <taxon>Bacteria</taxon>
        <taxon>Pseudomonadati</taxon>
        <taxon>Thermodesulfobacteriota</taxon>
        <taxon>Desulfarculia</taxon>
        <taxon>Desulfarculales</taxon>
        <taxon>Desulfarculaceae</taxon>
        <taxon>Dethiosulfatarculus</taxon>
    </lineage>
</organism>
<evidence type="ECO:0000313" key="2">
    <source>
        <dbReference type="Proteomes" id="UP000032233"/>
    </source>
</evidence>
<comment type="caution">
    <text evidence="1">The sequence shown here is derived from an EMBL/GenBank/DDBJ whole genome shotgun (WGS) entry which is preliminary data.</text>
</comment>
<dbReference type="STRING" id="1429043.X474_07455"/>
<accession>A0A0D2J955</accession>
<dbReference type="Proteomes" id="UP000032233">
    <property type="component" value="Unassembled WGS sequence"/>
</dbReference>
<gene>
    <name evidence="1" type="ORF">X474_07455</name>
</gene>
<dbReference type="EMBL" id="AZAC01000009">
    <property type="protein sequence ID" value="KIX14694.1"/>
    <property type="molecule type" value="Genomic_DNA"/>
</dbReference>
<reference evidence="1 2" key="1">
    <citation type="submission" date="2013-11" db="EMBL/GenBank/DDBJ databases">
        <title>Metagenomic analysis of a methanogenic consortium involved in long chain n-alkane degradation.</title>
        <authorList>
            <person name="Davidova I.A."/>
            <person name="Callaghan A.V."/>
            <person name="Wawrik B."/>
            <person name="Pruitt S."/>
            <person name="Marks C."/>
            <person name="Duncan K.E."/>
            <person name="Suflita J.M."/>
        </authorList>
    </citation>
    <scope>NUCLEOTIDE SEQUENCE [LARGE SCALE GENOMIC DNA]</scope>
    <source>
        <strain evidence="1 2">SPR</strain>
    </source>
</reference>
<dbReference type="InParanoid" id="A0A0D2J955"/>
<sequence length="41" mass="4812">MGLWNKARDIPKLKSELRRANAILRQVSAFFAQAELDRLRK</sequence>
<name>A0A0D2J955_9BACT</name>
<evidence type="ECO:0000313" key="1">
    <source>
        <dbReference type="EMBL" id="KIX14694.1"/>
    </source>
</evidence>
<protein>
    <submittedName>
        <fullName evidence="1">Transposase</fullName>
    </submittedName>
</protein>
<proteinExistence type="predicted"/>
<dbReference type="AlphaFoldDB" id="A0A0D2J955"/>
<keyword evidence="2" id="KW-1185">Reference proteome</keyword>